<dbReference type="EMBL" id="QGNW01000849">
    <property type="protein sequence ID" value="RVW60591.1"/>
    <property type="molecule type" value="Genomic_DNA"/>
</dbReference>
<dbReference type="GO" id="GO:0019104">
    <property type="term" value="F:DNA N-glycosylase activity"/>
    <property type="evidence" value="ECO:0007669"/>
    <property type="project" value="InterPro"/>
</dbReference>
<dbReference type="InterPro" id="IPR044811">
    <property type="entry name" value="DME/ROS1"/>
</dbReference>
<dbReference type="PANTHER" id="PTHR46213:SF24">
    <property type="entry name" value="HHH-GPD DOMAIN-CONTAINING PROTEIN"/>
    <property type="match status" value="1"/>
</dbReference>
<dbReference type="Proteomes" id="UP000288805">
    <property type="component" value="Unassembled WGS sequence"/>
</dbReference>
<dbReference type="Gene3D" id="1.10.340.30">
    <property type="entry name" value="Hypothetical protein, domain 2"/>
    <property type="match status" value="1"/>
</dbReference>
<reference evidence="1 2" key="1">
    <citation type="journal article" date="2018" name="PLoS Genet.">
        <title>Population sequencing reveals clonal diversity and ancestral inbreeding in the grapevine cultivar Chardonnay.</title>
        <authorList>
            <person name="Roach M.J."/>
            <person name="Johnson D.L."/>
            <person name="Bohlmann J."/>
            <person name="van Vuuren H.J."/>
            <person name="Jones S.J."/>
            <person name="Pretorius I.S."/>
            <person name="Schmidt S.A."/>
            <person name="Borneman A.R."/>
        </authorList>
    </citation>
    <scope>NUCLEOTIDE SEQUENCE [LARGE SCALE GENOMIC DNA]</scope>
    <source>
        <strain evidence="2">cv. Chardonnay</strain>
        <tissue evidence="1">Leaf</tissue>
    </source>
</reference>
<dbReference type="InterPro" id="IPR011257">
    <property type="entry name" value="DNA_glycosylase"/>
</dbReference>
<protein>
    <submittedName>
        <fullName evidence="1">Transcriptional activator DEMETER</fullName>
    </submittedName>
</protein>
<dbReference type="GO" id="GO:0006281">
    <property type="term" value="P:DNA repair"/>
    <property type="evidence" value="ECO:0007669"/>
    <property type="project" value="InterPro"/>
</dbReference>
<organism evidence="1 2">
    <name type="scientific">Vitis vinifera</name>
    <name type="common">Grape</name>
    <dbReference type="NCBI Taxonomy" id="29760"/>
    <lineage>
        <taxon>Eukaryota</taxon>
        <taxon>Viridiplantae</taxon>
        <taxon>Streptophyta</taxon>
        <taxon>Embryophyta</taxon>
        <taxon>Tracheophyta</taxon>
        <taxon>Spermatophyta</taxon>
        <taxon>Magnoliopsida</taxon>
        <taxon>eudicotyledons</taxon>
        <taxon>Gunneridae</taxon>
        <taxon>Pentapetalae</taxon>
        <taxon>rosids</taxon>
        <taxon>Vitales</taxon>
        <taxon>Vitaceae</taxon>
        <taxon>Viteae</taxon>
        <taxon>Vitis</taxon>
    </lineage>
</organism>
<sequence length="167" mass="18579">MDSLDYEALRCAHVNVVSEAIKERGMNNMLAERIKDFLNRLVREHGSIDLNGLSVKYTRIGFEKCGMCEAVNTSSTCFPGGHKRWSNCCEIRMGPSPTTTRVTSVASPGTVSSIRQVINTKFFHSKKQLIMSLVGTLCWSPFKSTSGQDSANWISEHCNPLTLSWSN</sequence>
<proteinExistence type="predicted"/>
<dbReference type="AlphaFoldDB" id="A0A438FKU5"/>
<accession>A0A438FKU5</accession>
<evidence type="ECO:0000313" key="1">
    <source>
        <dbReference type="EMBL" id="RVW60591.1"/>
    </source>
</evidence>
<evidence type="ECO:0000313" key="2">
    <source>
        <dbReference type="Proteomes" id="UP000288805"/>
    </source>
</evidence>
<comment type="caution">
    <text evidence="1">The sequence shown here is derived from an EMBL/GenBank/DDBJ whole genome shotgun (WGS) entry which is preliminary data.</text>
</comment>
<gene>
    <name evidence="1" type="primary">DME_3</name>
    <name evidence="1" type="ORF">CK203_055494</name>
</gene>
<dbReference type="PANTHER" id="PTHR46213">
    <property type="entry name" value="TRANSCRIPTIONAL ACTIVATOR DEMETER"/>
    <property type="match status" value="1"/>
</dbReference>
<dbReference type="SUPFAM" id="SSF48150">
    <property type="entry name" value="DNA-glycosylase"/>
    <property type="match status" value="1"/>
</dbReference>
<dbReference type="GO" id="GO:0141166">
    <property type="term" value="P:chromosomal 5-methylcytosine DNA demethylation pathway"/>
    <property type="evidence" value="ECO:0007669"/>
    <property type="project" value="InterPro"/>
</dbReference>
<dbReference type="GO" id="GO:0035514">
    <property type="term" value="F:DNA demethylase activity"/>
    <property type="evidence" value="ECO:0007669"/>
    <property type="project" value="InterPro"/>
</dbReference>
<name>A0A438FKU5_VITVI</name>